<dbReference type="RefSeq" id="WP_027787597.1">
    <property type="nucleotide sequence ID" value="NZ_BCNU01000004.1"/>
</dbReference>
<dbReference type="EMBL" id="CP023518">
    <property type="protein sequence ID" value="ATF78916.1"/>
    <property type="molecule type" value="Genomic_DNA"/>
</dbReference>
<sequence>MKTTILADGTLSISPESDLEAYALNQWGIANLDWSRVPAGGQPLPKMILDCSEYAGRLGVFVKINNLPTSGEAQ</sequence>
<evidence type="ECO:0000313" key="1">
    <source>
        <dbReference type="EMBL" id="ATF78916.1"/>
    </source>
</evidence>
<protein>
    <submittedName>
        <fullName evidence="1">Uncharacterized protein</fullName>
    </submittedName>
</protein>
<name>A0ABM6NVF1_BURCE</name>
<evidence type="ECO:0000313" key="2">
    <source>
        <dbReference type="Proteomes" id="UP000218103"/>
    </source>
</evidence>
<gene>
    <name evidence="1" type="ORF">CO711_16835</name>
</gene>
<organism evidence="1 2">
    <name type="scientific">Burkholderia cepacia</name>
    <name type="common">Pseudomonas cepacia</name>
    <dbReference type="NCBI Taxonomy" id="292"/>
    <lineage>
        <taxon>Bacteria</taxon>
        <taxon>Pseudomonadati</taxon>
        <taxon>Pseudomonadota</taxon>
        <taxon>Betaproteobacteria</taxon>
        <taxon>Burkholderiales</taxon>
        <taxon>Burkholderiaceae</taxon>
        <taxon>Burkholderia</taxon>
        <taxon>Burkholderia cepacia complex</taxon>
    </lineage>
</organism>
<reference evidence="2" key="1">
    <citation type="submission" date="2017-09" db="EMBL/GenBank/DDBJ databases">
        <title>FDA dAtabase for Regulatory Grade micrObial Sequences (FDA-ARGOS): Supporting development and validation of Infectious Disease Dx tests.</title>
        <authorList>
            <person name="Minogue T."/>
            <person name="Wolcott M."/>
            <person name="Wasieloski L."/>
            <person name="Aguilar W."/>
            <person name="Moore D."/>
            <person name="Tallon L.J."/>
            <person name="Sadzewicz L."/>
            <person name="Ott S."/>
            <person name="Zhao X."/>
            <person name="Nagaraj S."/>
            <person name="Vavikolanu K."/>
            <person name="Aluvathingal J."/>
            <person name="Nadendla S."/>
            <person name="Sichtig H."/>
        </authorList>
    </citation>
    <scope>NUCLEOTIDE SEQUENCE [LARGE SCALE GENOMIC DNA]</scope>
    <source>
        <strain evidence="2">FDAARGOS_388</strain>
    </source>
</reference>
<proteinExistence type="predicted"/>
<accession>A0ABM6NVF1</accession>
<dbReference type="Proteomes" id="UP000218103">
    <property type="component" value="Chromosome 1"/>
</dbReference>
<keyword evidence="2" id="KW-1185">Reference proteome</keyword>